<evidence type="ECO:0000256" key="3">
    <source>
        <dbReference type="ARBA" id="ARBA00022801"/>
    </source>
</evidence>
<dbReference type="GO" id="GO:0046872">
    <property type="term" value="F:metal ion binding"/>
    <property type="evidence" value="ECO:0007669"/>
    <property type="project" value="UniProtKB-KW"/>
</dbReference>
<keyword evidence="4" id="KW-0460">Magnesium</keyword>
<dbReference type="GO" id="GO:0006284">
    <property type="term" value="P:base-excision repair"/>
    <property type="evidence" value="ECO:0007669"/>
    <property type="project" value="TreeGrafter"/>
</dbReference>
<dbReference type="GO" id="GO:0005634">
    <property type="term" value="C:nucleus"/>
    <property type="evidence" value="ECO:0007669"/>
    <property type="project" value="TreeGrafter"/>
</dbReference>
<name>A0A9P7A2P0_9AGAM</name>
<dbReference type="EMBL" id="JABBWD010000006">
    <property type="protein sequence ID" value="KAG1781339.1"/>
    <property type="molecule type" value="Genomic_DNA"/>
</dbReference>
<dbReference type="SUPFAM" id="SSF56219">
    <property type="entry name" value="DNase I-like"/>
    <property type="match status" value="1"/>
</dbReference>
<comment type="caution">
    <text evidence="6">The sequence shown here is derived from an EMBL/GenBank/DDBJ whole genome shotgun (WGS) entry which is preliminary data.</text>
</comment>
<sequence>MTSNVEPPTLPAAQMTANPVISAPMHHMNTDSRANKRTRALSPSPDPPSTTREDDTNAPISAAATTISQCVPSNANKCSNIECPTQPQPPTNVWHYLRSRDNTTAEILVNRVCTLDNGYKITATPVDSFPTPQLGQSTWRNVSQILKEKWPQKEGAKAWVRTYRAKHESNAQGVVAKLKDAITKIISDSDAESLVISTPTAAVELIERFPLPWYYLISGIPPEAIERLLHLQVCSSADISCFFVPFKQPLPTYAFTLENFSFPDSNSTNQEIAAIVKNTICSNPDVMQFIHDNIPTSDAEAALRTLNSIRVSSLILALSKSVKETVWNVYFDSPPAFTLKQYFDWTNFMRTFFYISEDYGYGTARQDAQFECLGCKSFDHPTGLCPFPRIPGWFGPSASDKDNTDVTLDNRTMTSHGRGAFNGGMSRGGRGFPRGNARREHAAPPMTDWVKSTRPTAMVIGLALSREGCVPPISTALEEGSAGHGDGHQHAITDLPPPILAVNHPAKVRDAQSNSAPPENEHIHSRAHHTPAPSMEAPNPPMGTENIAREKHRSKGKKSRANIKVASLNMRGRWHNGSDKWSNINQIIKDQRIGVLALQETHLTKDDETTLNSTPGVRIQIILSIDPTQANTKGVAIVMNKKLVNTSGVKAHDLVPGRALLVIIPWRKDDTLKILAIYAPNDPQNNQFFWDHVHSKLRGLPKPDVMLSDFNLVEDVLDRLPARQDAQGPTSKLNELKLHLKLRDGWRTEHPDLLQYSFAQSAQQGGHQSHIDRIYLKEELLPFSREWNISPPGIHTDHQLVSVRISSKKMPFVGTGRWSLPLFILNNKKLGEEIIELGKTLQQEIRSSSETRTDSSNPQVAFSHFKSNAIRLCRSTAKKLVPMKKNKLLSQL</sequence>
<dbReference type="AlphaFoldDB" id="A0A9P7A2P0"/>
<feature type="region of interest" description="Disordered" evidence="5">
    <location>
        <begin position="410"/>
        <end position="450"/>
    </location>
</feature>
<dbReference type="InterPro" id="IPR004808">
    <property type="entry name" value="AP_endonuc_1"/>
</dbReference>
<reference evidence="6" key="1">
    <citation type="journal article" date="2020" name="New Phytol.">
        <title>Comparative genomics reveals dynamic genome evolution in host specialist ectomycorrhizal fungi.</title>
        <authorList>
            <person name="Lofgren L.A."/>
            <person name="Nguyen N.H."/>
            <person name="Vilgalys R."/>
            <person name="Ruytinx J."/>
            <person name="Liao H.L."/>
            <person name="Branco S."/>
            <person name="Kuo A."/>
            <person name="LaButti K."/>
            <person name="Lipzen A."/>
            <person name="Andreopoulos W."/>
            <person name="Pangilinan J."/>
            <person name="Riley R."/>
            <person name="Hundley H."/>
            <person name="Na H."/>
            <person name="Barry K."/>
            <person name="Grigoriev I.V."/>
            <person name="Stajich J.E."/>
            <person name="Kennedy P.G."/>
        </authorList>
    </citation>
    <scope>NUCLEOTIDE SEQUENCE</scope>
    <source>
        <strain evidence="6">DOB743</strain>
    </source>
</reference>
<feature type="region of interest" description="Disordered" evidence="5">
    <location>
        <begin position="25"/>
        <end position="56"/>
    </location>
</feature>
<evidence type="ECO:0000256" key="1">
    <source>
        <dbReference type="ARBA" id="ARBA00001946"/>
    </source>
</evidence>
<dbReference type="Gene3D" id="3.60.10.10">
    <property type="entry name" value="Endonuclease/exonuclease/phosphatase"/>
    <property type="match status" value="1"/>
</dbReference>
<gene>
    <name evidence="6" type="ORF">EV702DRAFT_1193521</name>
</gene>
<dbReference type="GO" id="GO:0003906">
    <property type="term" value="F:DNA-(apurinic or apyrimidinic site) endonuclease activity"/>
    <property type="evidence" value="ECO:0007669"/>
    <property type="project" value="TreeGrafter"/>
</dbReference>
<evidence type="ECO:0000313" key="7">
    <source>
        <dbReference type="Proteomes" id="UP000714275"/>
    </source>
</evidence>
<accession>A0A9P7A2P0</accession>
<evidence type="ECO:0000256" key="5">
    <source>
        <dbReference type="SAM" id="MobiDB-lite"/>
    </source>
</evidence>
<feature type="compositionally biased region" description="Basic residues" evidence="5">
    <location>
        <begin position="550"/>
        <end position="560"/>
    </location>
</feature>
<keyword evidence="2" id="KW-0479">Metal-binding</keyword>
<evidence type="ECO:0000256" key="4">
    <source>
        <dbReference type="ARBA" id="ARBA00022842"/>
    </source>
</evidence>
<dbReference type="GO" id="GO:0008081">
    <property type="term" value="F:phosphoric diester hydrolase activity"/>
    <property type="evidence" value="ECO:0007669"/>
    <property type="project" value="TreeGrafter"/>
</dbReference>
<keyword evidence="7" id="KW-1185">Reference proteome</keyword>
<evidence type="ECO:0008006" key="8">
    <source>
        <dbReference type="Google" id="ProtNLM"/>
    </source>
</evidence>
<dbReference type="PANTHER" id="PTHR22748">
    <property type="entry name" value="AP ENDONUCLEASE"/>
    <property type="match status" value="1"/>
</dbReference>
<proteinExistence type="predicted"/>
<dbReference type="InterPro" id="IPR036691">
    <property type="entry name" value="Endo/exonu/phosph_ase_sf"/>
</dbReference>
<organism evidence="6 7">
    <name type="scientific">Suillus placidus</name>
    <dbReference type="NCBI Taxonomy" id="48579"/>
    <lineage>
        <taxon>Eukaryota</taxon>
        <taxon>Fungi</taxon>
        <taxon>Dikarya</taxon>
        <taxon>Basidiomycota</taxon>
        <taxon>Agaricomycotina</taxon>
        <taxon>Agaricomycetes</taxon>
        <taxon>Agaricomycetidae</taxon>
        <taxon>Boletales</taxon>
        <taxon>Suillineae</taxon>
        <taxon>Suillaceae</taxon>
        <taxon>Suillus</taxon>
    </lineage>
</organism>
<comment type="cofactor">
    <cofactor evidence="1">
        <name>Mg(2+)</name>
        <dbReference type="ChEBI" id="CHEBI:18420"/>
    </cofactor>
</comment>
<evidence type="ECO:0000256" key="2">
    <source>
        <dbReference type="ARBA" id="ARBA00022723"/>
    </source>
</evidence>
<dbReference type="PANTHER" id="PTHR22748:SF4">
    <property type="entry name" value="DNA-(APURINIC OR APYRIMIDINIC SITE) ENDONUCLEASE 2"/>
    <property type="match status" value="1"/>
</dbReference>
<evidence type="ECO:0000313" key="6">
    <source>
        <dbReference type="EMBL" id="KAG1781339.1"/>
    </source>
</evidence>
<dbReference type="GO" id="GO:0008311">
    <property type="term" value="F:double-stranded DNA 3'-5' DNA exonuclease activity"/>
    <property type="evidence" value="ECO:0007669"/>
    <property type="project" value="TreeGrafter"/>
</dbReference>
<keyword evidence="3" id="KW-0378">Hydrolase</keyword>
<dbReference type="OrthoDB" id="3264871at2759"/>
<dbReference type="Proteomes" id="UP000714275">
    <property type="component" value="Unassembled WGS sequence"/>
</dbReference>
<feature type="region of interest" description="Disordered" evidence="5">
    <location>
        <begin position="509"/>
        <end position="560"/>
    </location>
</feature>
<feature type="compositionally biased region" description="Gly residues" evidence="5">
    <location>
        <begin position="420"/>
        <end position="432"/>
    </location>
</feature>
<protein>
    <recommendedName>
        <fullName evidence="8">Endonuclease/exonuclease/phosphatase domain-containing protein</fullName>
    </recommendedName>
</protein>